<organism evidence="2">
    <name type="scientific">Trichuris suis</name>
    <name type="common">pig whipworm</name>
    <dbReference type="NCBI Taxonomy" id="68888"/>
    <lineage>
        <taxon>Eukaryota</taxon>
        <taxon>Metazoa</taxon>
        <taxon>Ecdysozoa</taxon>
        <taxon>Nematoda</taxon>
        <taxon>Enoplea</taxon>
        <taxon>Dorylaimia</taxon>
        <taxon>Trichinellida</taxon>
        <taxon>Trichuridae</taxon>
        <taxon>Trichuris</taxon>
    </lineage>
</organism>
<name>A0A085NB50_9BILA</name>
<accession>A0A085NB50</accession>
<dbReference type="Proteomes" id="UP000030758">
    <property type="component" value="Unassembled WGS sequence"/>
</dbReference>
<dbReference type="AlphaFoldDB" id="A0A085NB50"/>
<keyword evidence="3" id="KW-1185">Reference proteome</keyword>
<proteinExistence type="predicted"/>
<evidence type="ECO:0000313" key="1">
    <source>
        <dbReference type="EMBL" id="KFD56169.1"/>
    </source>
</evidence>
<dbReference type="EMBL" id="KL363195">
    <property type="protein sequence ID" value="KFD56169.1"/>
    <property type="molecule type" value="Genomic_DNA"/>
</dbReference>
<dbReference type="Gene3D" id="3.40.50.10470">
    <property type="entry name" value="Translation initiation factor eif-2b, domain 2"/>
    <property type="match status" value="1"/>
</dbReference>
<dbReference type="Proteomes" id="UP000030764">
    <property type="component" value="Unassembled WGS sequence"/>
</dbReference>
<evidence type="ECO:0000313" key="3">
    <source>
        <dbReference type="Proteomes" id="UP000030764"/>
    </source>
</evidence>
<dbReference type="InterPro" id="IPR042529">
    <property type="entry name" value="IF_2B-like_C"/>
</dbReference>
<reference evidence="2 3" key="1">
    <citation type="journal article" date="2014" name="Nat. Genet.">
        <title>Genome and transcriptome of the porcine whipworm Trichuris suis.</title>
        <authorList>
            <person name="Jex A.R."/>
            <person name="Nejsum P."/>
            <person name="Schwarz E.M."/>
            <person name="Hu L."/>
            <person name="Young N.D."/>
            <person name="Hall R.S."/>
            <person name="Korhonen P.K."/>
            <person name="Liao S."/>
            <person name="Thamsborg S."/>
            <person name="Xia J."/>
            <person name="Xu P."/>
            <person name="Wang S."/>
            <person name="Scheerlinck J.P."/>
            <person name="Hofmann A."/>
            <person name="Sternberg P.W."/>
            <person name="Wang J."/>
            <person name="Gasser R.B."/>
        </authorList>
    </citation>
    <scope>NUCLEOTIDE SEQUENCE [LARGE SCALE GENOMIC DNA]</scope>
    <source>
        <strain evidence="2">DCEP-RM93F</strain>
        <strain evidence="1">DCEP-RM93M</strain>
    </source>
</reference>
<dbReference type="EMBL" id="KL367522">
    <property type="protein sequence ID" value="KFD66696.1"/>
    <property type="molecule type" value="Genomic_DNA"/>
</dbReference>
<sequence>MSKLDMLETGSLSICDAGVNLIASYDPRMRQFGKLFQGHQLVNVFRNSASFLPFCADCFRLHPMALRYCSSLRRSGNNLRKENPRTDCTPPSYTKLLCTNLCGSTPAAVSDDLIKLYTSRVEK</sequence>
<evidence type="ECO:0000313" key="2">
    <source>
        <dbReference type="EMBL" id="KFD66696.1"/>
    </source>
</evidence>
<protein>
    <submittedName>
        <fullName evidence="2">Uncharacterized protein</fullName>
    </submittedName>
</protein>
<gene>
    <name evidence="1" type="ORF">M513_02947</name>
    <name evidence="2" type="ORF">M514_02947</name>
</gene>